<reference evidence="3 4" key="1">
    <citation type="submission" date="2018-06" db="EMBL/GenBank/DDBJ databases">
        <title>Genomic Encyclopedia of Type Strains, Phase III (KMG-III): the genomes of soil and plant-associated and newly described type strains.</title>
        <authorList>
            <person name="Whitman W."/>
        </authorList>
    </citation>
    <scope>NUCLEOTIDE SEQUENCE [LARGE SCALE GENOMIC DNA]</scope>
    <source>
        <strain evidence="3 4">CECT 7945</strain>
    </source>
</reference>
<dbReference type="EMBL" id="QJTD01000001">
    <property type="protein sequence ID" value="PYE82962.1"/>
    <property type="molecule type" value="Genomic_DNA"/>
</dbReference>
<protein>
    <recommendedName>
        <fullName evidence="2">STAS domain-containing protein</fullName>
    </recommendedName>
</protein>
<dbReference type="Gene3D" id="3.30.750.24">
    <property type="entry name" value="STAS domain"/>
    <property type="match status" value="1"/>
</dbReference>
<organism evidence="3 4">
    <name type="scientific">Winogradskyella epiphytica</name>
    <dbReference type="NCBI Taxonomy" id="262005"/>
    <lineage>
        <taxon>Bacteria</taxon>
        <taxon>Pseudomonadati</taxon>
        <taxon>Bacteroidota</taxon>
        <taxon>Flavobacteriia</taxon>
        <taxon>Flavobacteriales</taxon>
        <taxon>Flavobacteriaceae</taxon>
        <taxon>Winogradskyella</taxon>
    </lineage>
</organism>
<sequence length="110" mass="12648">MDLEITNYNNRFQIKGSLNKLNLKTFNSHFENIFDKMDNVLLDIEQVKSIDRAGVMCLARLHNESIEKSKRFSIIGLGCKELYQHFKSEESNQVTTPKSKKLGKKNIVAA</sequence>
<evidence type="ECO:0000313" key="3">
    <source>
        <dbReference type="EMBL" id="PYE82962.1"/>
    </source>
</evidence>
<dbReference type="OrthoDB" id="1163458at2"/>
<name>A0A2V4WZ79_9FLAO</name>
<feature type="domain" description="STAS" evidence="2">
    <location>
        <begin position="12"/>
        <end position="77"/>
    </location>
</feature>
<evidence type="ECO:0000313" key="4">
    <source>
        <dbReference type="Proteomes" id="UP000248054"/>
    </source>
</evidence>
<dbReference type="InterPro" id="IPR002645">
    <property type="entry name" value="STAS_dom"/>
</dbReference>
<dbReference type="SUPFAM" id="SSF52091">
    <property type="entry name" value="SpoIIaa-like"/>
    <property type="match status" value="1"/>
</dbReference>
<dbReference type="InterPro" id="IPR036513">
    <property type="entry name" value="STAS_dom_sf"/>
</dbReference>
<dbReference type="PROSITE" id="PS50801">
    <property type="entry name" value="STAS"/>
    <property type="match status" value="1"/>
</dbReference>
<gene>
    <name evidence="3" type="ORF">DFQ11_101392</name>
</gene>
<comment type="caution">
    <text evidence="3">The sequence shown here is derived from an EMBL/GenBank/DDBJ whole genome shotgun (WGS) entry which is preliminary data.</text>
</comment>
<evidence type="ECO:0000259" key="2">
    <source>
        <dbReference type="PROSITE" id="PS50801"/>
    </source>
</evidence>
<dbReference type="AlphaFoldDB" id="A0A2V4WZ79"/>
<dbReference type="RefSeq" id="WP_110473919.1">
    <property type="nucleotide sequence ID" value="NZ_BMWQ01000001.1"/>
</dbReference>
<dbReference type="Proteomes" id="UP000248054">
    <property type="component" value="Unassembled WGS sequence"/>
</dbReference>
<evidence type="ECO:0000256" key="1">
    <source>
        <dbReference type="SAM" id="MobiDB-lite"/>
    </source>
</evidence>
<accession>A0A2V4WZ79</accession>
<proteinExistence type="predicted"/>
<feature type="region of interest" description="Disordered" evidence="1">
    <location>
        <begin position="90"/>
        <end position="110"/>
    </location>
</feature>
<keyword evidence="4" id="KW-1185">Reference proteome</keyword>